<dbReference type="Proteomes" id="UP000054995">
    <property type="component" value="Unassembled WGS sequence"/>
</dbReference>
<protein>
    <recommendedName>
        <fullName evidence="2">DUF5641 domain-containing protein</fullName>
    </recommendedName>
</protein>
<gene>
    <name evidence="3" type="ORF">T4D_4160</name>
</gene>
<accession>A0A0V1FY63</accession>
<dbReference type="OrthoDB" id="8019190at2759"/>
<keyword evidence="4" id="KW-1185">Reference proteome</keyword>
<dbReference type="Pfam" id="PF18701">
    <property type="entry name" value="DUF5641"/>
    <property type="match status" value="1"/>
</dbReference>
<evidence type="ECO:0000259" key="2">
    <source>
        <dbReference type="Pfam" id="PF18701"/>
    </source>
</evidence>
<sequence length="133" mass="13997">MEPLYHSVGLRCQLDTERSGEFSPQSALELPALVGGDDARDSESTEGPKLNDLVLILEDNVPRGRCPLGVVVELFPGADGVARSARLRTTAAEMTRPVSKLVVLEPAHVSDGRTSSPSGGEDVPYATSPTPSA</sequence>
<dbReference type="EMBL" id="JYDT01000018">
    <property type="protein sequence ID" value="KRY90831.1"/>
    <property type="molecule type" value="Genomic_DNA"/>
</dbReference>
<feature type="domain" description="DUF5641" evidence="2">
    <location>
        <begin position="45"/>
        <end position="104"/>
    </location>
</feature>
<dbReference type="AlphaFoldDB" id="A0A0V1FY63"/>
<comment type="caution">
    <text evidence="3">The sequence shown here is derived from an EMBL/GenBank/DDBJ whole genome shotgun (WGS) entry which is preliminary data.</text>
</comment>
<organism evidence="3 4">
    <name type="scientific">Trichinella pseudospiralis</name>
    <name type="common">Parasitic roundworm</name>
    <dbReference type="NCBI Taxonomy" id="6337"/>
    <lineage>
        <taxon>Eukaryota</taxon>
        <taxon>Metazoa</taxon>
        <taxon>Ecdysozoa</taxon>
        <taxon>Nematoda</taxon>
        <taxon>Enoplea</taxon>
        <taxon>Dorylaimia</taxon>
        <taxon>Trichinellida</taxon>
        <taxon>Trichinellidae</taxon>
        <taxon>Trichinella</taxon>
    </lineage>
</organism>
<dbReference type="InterPro" id="IPR040676">
    <property type="entry name" value="DUF5641"/>
</dbReference>
<feature type="region of interest" description="Disordered" evidence="1">
    <location>
        <begin position="16"/>
        <end position="49"/>
    </location>
</feature>
<name>A0A0V1FY63_TRIPS</name>
<evidence type="ECO:0000313" key="4">
    <source>
        <dbReference type="Proteomes" id="UP000054995"/>
    </source>
</evidence>
<evidence type="ECO:0000256" key="1">
    <source>
        <dbReference type="SAM" id="MobiDB-lite"/>
    </source>
</evidence>
<reference evidence="3 4" key="1">
    <citation type="submission" date="2015-01" db="EMBL/GenBank/DDBJ databases">
        <title>Evolution of Trichinella species and genotypes.</title>
        <authorList>
            <person name="Korhonen P.K."/>
            <person name="Edoardo P."/>
            <person name="Giuseppe L.R."/>
            <person name="Gasser R.B."/>
        </authorList>
    </citation>
    <scope>NUCLEOTIDE SEQUENCE [LARGE SCALE GENOMIC DNA]</scope>
    <source>
        <strain evidence="3">ISS470</strain>
    </source>
</reference>
<evidence type="ECO:0000313" key="3">
    <source>
        <dbReference type="EMBL" id="KRY90831.1"/>
    </source>
</evidence>
<feature type="region of interest" description="Disordered" evidence="1">
    <location>
        <begin position="105"/>
        <end position="133"/>
    </location>
</feature>
<proteinExistence type="predicted"/>